<evidence type="ECO:0000313" key="10">
    <source>
        <dbReference type="EMBL" id="GGN97463.1"/>
    </source>
</evidence>
<keyword evidence="3" id="KW-0540">Nuclease</keyword>
<dbReference type="InterPro" id="IPR018779">
    <property type="entry name" value="RecJ_C"/>
</dbReference>
<feature type="domain" description="DHHA1" evidence="7">
    <location>
        <begin position="351"/>
        <end position="440"/>
    </location>
</feature>
<accession>A0ABQ2KZT2</accession>
<dbReference type="InterPro" id="IPR038763">
    <property type="entry name" value="DHH_sf"/>
</dbReference>
<evidence type="ECO:0000259" key="8">
    <source>
        <dbReference type="Pfam" id="PF10141"/>
    </source>
</evidence>
<dbReference type="SUPFAM" id="SSF64182">
    <property type="entry name" value="DHH phosphoesterases"/>
    <property type="match status" value="1"/>
</dbReference>
<comment type="caution">
    <text evidence="10">The sequence shown here is derived from an EMBL/GenBank/DDBJ whole genome shotgun (WGS) entry which is preliminary data.</text>
</comment>
<evidence type="ECO:0000256" key="5">
    <source>
        <dbReference type="ARBA" id="ARBA00022839"/>
    </source>
</evidence>
<dbReference type="Gene3D" id="3.10.310.30">
    <property type="match status" value="1"/>
</dbReference>
<evidence type="ECO:0000313" key="11">
    <source>
        <dbReference type="Proteomes" id="UP000606653"/>
    </source>
</evidence>
<evidence type="ECO:0000259" key="7">
    <source>
        <dbReference type="Pfam" id="PF02272"/>
    </source>
</evidence>
<dbReference type="GO" id="GO:0004527">
    <property type="term" value="F:exonuclease activity"/>
    <property type="evidence" value="ECO:0007669"/>
    <property type="project" value="UniProtKB-KW"/>
</dbReference>
<gene>
    <name evidence="10" type="primary">recJ</name>
    <name evidence="10" type="ORF">GCM10010969_15420</name>
</gene>
<evidence type="ECO:0000259" key="6">
    <source>
        <dbReference type="Pfam" id="PF01368"/>
    </source>
</evidence>
<dbReference type="InterPro" id="IPR051673">
    <property type="entry name" value="SSDNA_exonuclease_RecJ"/>
</dbReference>
<dbReference type="InterPro" id="IPR001667">
    <property type="entry name" value="DDH_dom"/>
</dbReference>
<evidence type="ECO:0000256" key="2">
    <source>
        <dbReference type="ARBA" id="ARBA00019841"/>
    </source>
</evidence>
<dbReference type="NCBIfam" id="TIGR00644">
    <property type="entry name" value="recJ"/>
    <property type="match status" value="1"/>
</dbReference>
<feature type="domain" description="Single-stranded-DNA-specific exonuclease RecJ C-terminal" evidence="8">
    <location>
        <begin position="604"/>
        <end position="785"/>
    </location>
</feature>
<dbReference type="PANTHER" id="PTHR30255">
    <property type="entry name" value="SINGLE-STRANDED-DNA-SPECIFIC EXONUCLEASE RECJ"/>
    <property type="match status" value="1"/>
</dbReference>
<comment type="similarity">
    <text evidence="1">Belongs to the RecJ family.</text>
</comment>
<organism evidence="10 11">
    <name type="scientific">Saccharibacillus kuerlensis</name>
    <dbReference type="NCBI Taxonomy" id="459527"/>
    <lineage>
        <taxon>Bacteria</taxon>
        <taxon>Bacillati</taxon>
        <taxon>Bacillota</taxon>
        <taxon>Bacilli</taxon>
        <taxon>Bacillales</taxon>
        <taxon>Paenibacillaceae</taxon>
        <taxon>Saccharibacillus</taxon>
    </lineage>
</organism>
<dbReference type="Proteomes" id="UP000606653">
    <property type="component" value="Unassembled WGS sequence"/>
</dbReference>
<keyword evidence="11" id="KW-1185">Reference proteome</keyword>
<dbReference type="Pfam" id="PF17768">
    <property type="entry name" value="RecJ_OB"/>
    <property type="match status" value="1"/>
</dbReference>
<dbReference type="Gene3D" id="3.90.1640.30">
    <property type="match status" value="1"/>
</dbReference>
<keyword evidence="4" id="KW-0378">Hydrolase</keyword>
<evidence type="ECO:0000256" key="1">
    <source>
        <dbReference type="ARBA" id="ARBA00005915"/>
    </source>
</evidence>
<dbReference type="Pfam" id="PF02272">
    <property type="entry name" value="DHHA1"/>
    <property type="match status" value="1"/>
</dbReference>
<dbReference type="InterPro" id="IPR003156">
    <property type="entry name" value="DHHA1_dom"/>
</dbReference>
<dbReference type="InterPro" id="IPR041122">
    <property type="entry name" value="RecJ_OB"/>
</dbReference>
<sequence length="815" mass="88738">MLHSQYQWKIAHPNSSAVDRLSGELEISPLLASMLVNRGYDAPPAAAEFLDGDEDLSGLHDPFLLHGMEQAVQRIRMALEHRERIWVYGDYDADGVSSTALMIRLMTRLGADFGTYIPHRSKEGYGLHRHAIDKAAAEQVKLIVTVDTGISAVDQIAYAASLGIDVVVTDHHEAPAVLPEAVALVNPKLPMCGYPFKGLAGVGVAFKLAHALLGQPPEEWMDLTAIGTVADLMPLTGENRLIVARGIDVMRRNPSPGVEQLLTVAGSQPEQLTSVGIAFAIAPRINASGRLDHADRAVDLLTTQEHDRAEHLASVLDLLNKERQKNVEDIVSEASAMLELKIAEIGKVPDVIVLAGEGWNVGVVGIVASKILERYYRPTIILGIDTEKGTCKGSARSIAGFDIYEALLSVEETMQHFGGHPAAAGMSLLRERLEDFEQGLNAHASIVLKPEHLVPMIEAETECSLSEVPISVIEELERMAPFGMSNPTPQLVFRNVKLQRVLTMGKTNTHLKLVVEQDGCAVEAVAFGKGALAEYLQEGDRLDLLAEPGINEWRGSRKPQLMVRDLALPGLQVFDRRSPSASADSIEVFCKRAGNVLACGPDQIAAVVQKRTLKVLQKTLAQLPVWLYDEYSGIQGTESGHTHADPAGTRTLFVLDLPDTAAQLDRLLAEFSALENVVLMYSADNLSAGRLSDPNRERLKTIYVELRHAAAEAVDEEQLVSRLCRSSGCSPRMIRMTLDVFEELNFILRTEGAITANPNPPKAALDSAGAYRILQEAEALERRLLGPGEDIGVWITQRMQAVRSGNTDEALSFSG</sequence>
<proteinExistence type="inferred from homology"/>
<dbReference type="EMBL" id="BMLN01000003">
    <property type="protein sequence ID" value="GGN97463.1"/>
    <property type="molecule type" value="Genomic_DNA"/>
</dbReference>
<name>A0ABQ2KZT2_9BACL</name>
<protein>
    <recommendedName>
        <fullName evidence="2">Single-stranded-DNA-specific exonuclease RecJ</fullName>
    </recommendedName>
</protein>
<dbReference type="PANTHER" id="PTHR30255:SF2">
    <property type="entry name" value="SINGLE-STRANDED-DNA-SPECIFIC EXONUCLEASE RECJ"/>
    <property type="match status" value="1"/>
</dbReference>
<reference evidence="11" key="1">
    <citation type="journal article" date="2019" name="Int. J. Syst. Evol. Microbiol.">
        <title>The Global Catalogue of Microorganisms (GCM) 10K type strain sequencing project: providing services to taxonomists for standard genome sequencing and annotation.</title>
        <authorList>
            <consortium name="The Broad Institute Genomics Platform"/>
            <consortium name="The Broad Institute Genome Sequencing Center for Infectious Disease"/>
            <person name="Wu L."/>
            <person name="Ma J."/>
        </authorList>
    </citation>
    <scope>NUCLEOTIDE SEQUENCE [LARGE SCALE GENOMIC DNA]</scope>
    <source>
        <strain evidence="11">CGMCC 1.6964</strain>
    </source>
</reference>
<dbReference type="InterPro" id="IPR004610">
    <property type="entry name" value="RecJ"/>
</dbReference>
<dbReference type="Pfam" id="PF10141">
    <property type="entry name" value="ssDNA-exonuc_C"/>
    <property type="match status" value="1"/>
</dbReference>
<evidence type="ECO:0000256" key="4">
    <source>
        <dbReference type="ARBA" id="ARBA00022801"/>
    </source>
</evidence>
<evidence type="ECO:0000259" key="9">
    <source>
        <dbReference type="Pfam" id="PF17768"/>
    </source>
</evidence>
<dbReference type="RefSeq" id="WP_018975856.1">
    <property type="nucleotide sequence ID" value="NZ_BMLN01000003.1"/>
</dbReference>
<feature type="domain" description="RecJ OB" evidence="9">
    <location>
        <begin position="461"/>
        <end position="565"/>
    </location>
</feature>
<evidence type="ECO:0000256" key="3">
    <source>
        <dbReference type="ARBA" id="ARBA00022722"/>
    </source>
</evidence>
<feature type="domain" description="DDH" evidence="6">
    <location>
        <begin position="84"/>
        <end position="228"/>
    </location>
</feature>
<dbReference type="Pfam" id="PF01368">
    <property type="entry name" value="DHH"/>
    <property type="match status" value="1"/>
</dbReference>
<keyword evidence="5 10" id="KW-0269">Exonuclease</keyword>